<dbReference type="OrthoDB" id="6359816at2759"/>
<accession>A0A177CXD3</accession>
<dbReference type="InParanoid" id="A0A177CXD3"/>
<organism evidence="1 2">
    <name type="scientific">Paraphaeosphaeria sporulosa</name>
    <dbReference type="NCBI Taxonomy" id="1460663"/>
    <lineage>
        <taxon>Eukaryota</taxon>
        <taxon>Fungi</taxon>
        <taxon>Dikarya</taxon>
        <taxon>Ascomycota</taxon>
        <taxon>Pezizomycotina</taxon>
        <taxon>Dothideomycetes</taxon>
        <taxon>Pleosporomycetidae</taxon>
        <taxon>Pleosporales</taxon>
        <taxon>Massarineae</taxon>
        <taxon>Didymosphaeriaceae</taxon>
        <taxon>Paraphaeosphaeria</taxon>
    </lineage>
</organism>
<dbReference type="Proteomes" id="UP000077069">
    <property type="component" value="Unassembled WGS sequence"/>
</dbReference>
<reference evidence="1 2" key="1">
    <citation type="submission" date="2016-05" db="EMBL/GenBank/DDBJ databases">
        <title>Comparative analysis of secretome profiles of manganese(II)-oxidizing ascomycete fungi.</title>
        <authorList>
            <consortium name="DOE Joint Genome Institute"/>
            <person name="Zeiner C.A."/>
            <person name="Purvine S.O."/>
            <person name="Zink E.M."/>
            <person name="Wu S."/>
            <person name="Pasa-Tolic L."/>
            <person name="Chaput D.L."/>
            <person name="Haridas S."/>
            <person name="Grigoriev I.V."/>
            <person name="Santelli C.M."/>
            <person name="Hansel C.M."/>
        </authorList>
    </citation>
    <scope>NUCLEOTIDE SEQUENCE [LARGE SCALE GENOMIC DNA]</scope>
    <source>
        <strain evidence="1 2">AP3s5-JAC2a</strain>
    </source>
</reference>
<keyword evidence="2" id="KW-1185">Reference proteome</keyword>
<dbReference type="AlphaFoldDB" id="A0A177CXD3"/>
<name>A0A177CXD3_9PLEO</name>
<evidence type="ECO:0000313" key="2">
    <source>
        <dbReference type="Proteomes" id="UP000077069"/>
    </source>
</evidence>
<evidence type="ECO:0000313" key="1">
    <source>
        <dbReference type="EMBL" id="OAG11487.1"/>
    </source>
</evidence>
<protein>
    <submittedName>
        <fullName evidence="1">Uncharacterized protein</fullName>
    </submittedName>
</protein>
<sequence>MARTIDLAPEEQSPTVWSLRRMTRCDLVSLVHTADFGTVGDCELLLDRGNAEFGLLYPILIDDSISVAAQDDNGKPVYFKASEALALVNYQIEMEFEDVVEAQSFLAALKAPATAALTFYEAPVLNVFMKDSFRITQLAAYCAQADPSWCIAVDPMAEMSRASGPTPPRGWISQSAYGTKTVTGEAVRITEIIRNYSLVLLDIHGASALQRTERPEIASTGLKAHEEFLYAFSGLKVTRQRRMCPCGQEVD</sequence>
<dbReference type="RefSeq" id="XP_018041852.1">
    <property type="nucleotide sequence ID" value="XM_018179855.1"/>
</dbReference>
<gene>
    <name evidence="1" type="ORF">CC84DRAFT_1170386</name>
</gene>
<dbReference type="EMBL" id="KV441548">
    <property type="protein sequence ID" value="OAG11487.1"/>
    <property type="molecule type" value="Genomic_DNA"/>
</dbReference>
<proteinExistence type="predicted"/>
<dbReference type="GeneID" id="28763341"/>